<dbReference type="InterPro" id="IPR051475">
    <property type="entry name" value="Diverse_Ion_Transporter"/>
</dbReference>
<keyword evidence="6 8" id="KW-1133">Transmembrane helix</keyword>
<dbReference type="AlphaFoldDB" id="A0A919YHV3"/>
<dbReference type="RefSeq" id="WP_212981109.1">
    <property type="nucleotide sequence ID" value="NZ_AP025343.1"/>
</dbReference>
<evidence type="ECO:0000256" key="8">
    <source>
        <dbReference type="SAM" id="Phobius"/>
    </source>
</evidence>
<dbReference type="GO" id="GO:0005886">
    <property type="term" value="C:plasma membrane"/>
    <property type="evidence" value="ECO:0007669"/>
    <property type="project" value="UniProtKB-SubCell"/>
</dbReference>
<keyword evidence="3" id="KW-0813">Transport</keyword>
<feature type="transmembrane region" description="Helical" evidence="8">
    <location>
        <begin position="173"/>
        <end position="196"/>
    </location>
</feature>
<evidence type="ECO:0000256" key="1">
    <source>
        <dbReference type="ARBA" id="ARBA00004651"/>
    </source>
</evidence>
<comment type="similarity">
    <text evidence="2">Belongs to the CitM (TC 2.A.11) transporter family.</text>
</comment>
<comment type="subcellular location">
    <subcellularLocation>
        <location evidence="1">Cell membrane</location>
        <topology evidence="1">Multi-pass membrane protein</topology>
    </subcellularLocation>
</comment>
<feature type="transmembrane region" description="Helical" evidence="8">
    <location>
        <begin position="360"/>
        <end position="384"/>
    </location>
</feature>
<protein>
    <submittedName>
        <fullName evidence="10">Membrane protein</fullName>
    </submittedName>
</protein>
<feature type="transmembrane region" description="Helical" evidence="8">
    <location>
        <begin position="316"/>
        <end position="339"/>
    </location>
</feature>
<dbReference type="Pfam" id="PF03600">
    <property type="entry name" value="CitMHS"/>
    <property type="match status" value="1"/>
</dbReference>
<gene>
    <name evidence="10" type="primary">arsB_2</name>
    <name evidence="10" type="ORF">J34TS1_57990</name>
</gene>
<evidence type="ECO:0000256" key="4">
    <source>
        <dbReference type="ARBA" id="ARBA00022475"/>
    </source>
</evidence>
<evidence type="ECO:0000256" key="2">
    <source>
        <dbReference type="ARBA" id="ARBA00009843"/>
    </source>
</evidence>
<feature type="transmembrane region" description="Helical" evidence="8">
    <location>
        <begin position="251"/>
        <end position="269"/>
    </location>
</feature>
<evidence type="ECO:0000313" key="11">
    <source>
        <dbReference type="Proteomes" id="UP000682811"/>
    </source>
</evidence>
<evidence type="ECO:0000313" key="10">
    <source>
        <dbReference type="EMBL" id="GIO51034.1"/>
    </source>
</evidence>
<keyword evidence="4" id="KW-1003">Cell membrane</keyword>
<dbReference type="GO" id="GO:0015105">
    <property type="term" value="F:arsenite transmembrane transporter activity"/>
    <property type="evidence" value="ECO:0007669"/>
    <property type="project" value="InterPro"/>
</dbReference>
<dbReference type="InterPro" id="IPR004680">
    <property type="entry name" value="Cit_transptr-like_dom"/>
</dbReference>
<name>A0A919YHV3_9BACL</name>
<feature type="transmembrane region" description="Helical" evidence="8">
    <location>
        <begin position="57"/>
        <end position="80"/>
    </location>
</feature>
<dbReference type="CDD" id="cd01116">
    <property type="entry name" value="P_permease"/>
    <property type="match status" value="1"/>
</dbReference>
<dbReference type="PRINTS" id="PR00758">
    <property type="entry name" value="ARSENICPUMP"/>
</dbReference>
<dbReference type="PANTHER" id="PTHR43568:SF1">
    <property type="entry name" value="P PROTEIN"/>
    <property type="match status" value="1"/>
</dbReference>
<feature type="transmembrane region" description="Helical" evidence="8">
    <location>
        <begin position="6"/>
        <end position="21"/>
    </location>
</feature>
<comment type="caution">
    <text evidence="10">The sequence shown here is derived from an EMBL/GenBank/DDBJ whole genome shotgun (WGS) entry which is preliminary data.</text>
</comment>
<sequence length="426" mass="46201">MEQQAILAIGIFLVIYGFIIAEKIHRTIVAMIGGTLMVVFGIVNQETALHHIDFNTLGLLIGMMIIVGITAETGLFKYIAVFAAKKAKGEPVRILVSLSLITAVGSAFLDNVTTVLLMVPVTFSITRQLRVNPVPFLITQIIASNVGGAATLIGDPPNIMIGSAVKELSFMDFIINMAPLAIVVMAVYIPIFILLFRKSIQTTDELKRSIMEMEEKELITDRTLLRKCLTVLALTIIGFFTHQLLHLESATVALAGAFLLLLLTGEHMMEEAFTKVEWTTIFFFVGLFVLVAGLIETGVIAMLAEKAIALTGGEPVATSMLILWLSAIASAFLDNIPFVATMIPMIQEMGQMGVSNLEPLWWSLALGACLGGNGSLIGASANLIVAGMSGKEGHPIKFAQFLKYGFPLMLLSIVLSSIYVYLRYLI</sequence>
<organism evidence="10 11">
    <name type="scientific">Paenibacillus azoreducens</name>
    <dbReference type="NCBI Taxonomy" id="116718"/>
    <lineage>
        <taxon>Bacteria</taxon>
        <taxon>Bacillati</taxon>
        <taxon>Bacillota</taxon>
        <taxon>Bacilli</taxon>
        <taxon>Bacillales</taxon>
        <taxon>Paenibacillaceae</taxon>
        <taxon>Paenibacillus</taxon>
    </lineage>
</organism>
<keyword evidence="11" id="KW-1185">Reference proteome</keyword>
<dbReference type="Proteomes" id="UP000682811">
    <property type="component" value="Unassembled WGS sequence"/>
</dbReference>
<feature type="domain" description="Citrate transporter-like" evidence="9">
    <location>
        <begin position="17"/>
        <end position="367"/>
    </location>
</feature>
<keyword evidence="5 8" id="KW-0812">Transmembrane</keyword>
<evidence type="ECO:0000256" key="3">
    <source>
        <dbReference type="ARBA" id="ARBA00022448"/>
    </source>
</evidence>
<dbReference type="PANTHER" id="PTHR43568">
    <property type="entry name" value="P PROTEIN"/>
    <property type="match status" value="1"/>
</dbReference>
<evidence type="ECO:0000259" key="9">
    <source>
        <dbReference type="Pfam" id="PF03600"/>
    </source>
</evidence>
<evidence type="ECO:0000256" key="7">
    <source>
        <dbReference type="ARBA" id="ARBA00023136"/>
    </source>
</evidence>
<evidence type="ECO:0000256" key="6">
    <source>
        <dbReference type="ARBA" id="ARBA00022989"/>
    </source>
</evidence>
<dbReference type="EMBL" id="BORT01000042">
    <property type="protein sequence ID" value="GIO51034.1"/>
    <property type="molecule type" value="Genomic_DNA"/>
</dbReference>
<dbReference type="InterPro" id="IPR000802">
    <property type="entry name" value="Arsenical_pump_ArsB"/>
</dbReference>
<evidence type="ECO:0000256" key="5">
    <source>
        <dbReference type="ARBA" id="ARBA00022692"/>
    </source>
</evidence>
<feature type="transmembrane region" description="Helical" evidence="8">
    <location>
        <begin position="404"/>
        <end position="422"/>
    </location>
</feature>
<reference evidence="10 11" key="1">
    <citation type="submission" date="2021-03" db="EMBL/GenBank/DDBJ databases">
        <title>Antimicrobial resistance genes in bacteria isolated from Japanese honey, and their potential for conferring macrolide and lincosamide resistance in the American foulbrood pathogen Paenibacillus larvae.</title>
        <authorList>
            <person name="Okamoto M."/>
            <person name="Kumagai M."/>
            <person name="Kanamori H."/>
            <person name="Takamatsu D."/>
        </authorList>
    </citation>
    <scope>NUCLEOTIDE SEQUENCE [LARGE SCALE GENOMIC DNA]</scope>
    <source>
        <strain evidence="10 11">J34TS1</strain>
    </source>
</reference>
<keyword evidence="7 8" id="KW-0472">Membrane</keyword>
<accession>A0A919YHV3</accession>
<feature type="transmembrane region" description="Helical" evidence="8">
    <location>
        <begin position="28"/>
        <end position="45"/>
    </location>
</feature>
<feature type="transmembrane region" description="Helical" evidence="8">
    <location>
        <begin position="281"/>
        <end position="304"/>
    </location>
</feature>
<feature type="transmembrane region" description="Helical" evidence="8">
    <location>
        <begin position="92"/>
        <end position="109"/>
    </location>
</feature>
<proteinExistence type="inferred from homology"/>